<reference evidence="2 3" key="1">
    <citation type="journal article" date="2012" name="PLoS Pathog.">
        <title>Diverse lifestyles and strategies of plant pathogenesis encoded in the genomes of eighteen Dothideomycetes fungi.</title>
        <authorList>
            <person name="Ohm R.A."/>
            <person name="Feau N."/>
            <person name="Henrissat B."/>
            <person name="Schoch C.L."/>
            <person name="Horwitz B.A."/>
            <person name="Barry K.W."/>
            <person name="Condon B.J."/>
            <person name="Copeland A.C."/>
            <person name="Dhillon B."/>
            <person name="Glaser F."/>
            <person name="Hesse C.N."/>
            <person name="Kosti I."/>
            <person name="LaButti K."/>
            <person name="Lindquist E.A."/>
            <person name="Lucas S."/>
            <person name="Salamov A.A."/>
            <person name="Bradshaw R.E."/>
            <person name="Ciuffetti L."/>
            <person name="Hamelin R.C."/>
            <person name="Kema G.H.J."/>
            <person name="Lawrence C."/>
            <person name="Scott J.A."/>
            <person name="Spatafora J.W."/>
            <person name="Turgeon B.G."/>
            <person name="de Wit P.J.G.M."/>
            <person name="Zhong S."/>
            <person name="Goodwin S.B."/>
            <person name="Grigoriev I.V."/>
        </authorList>
    </citation>
    <scope>NUCLEOTIDE SEQUENCE [LARGE SCALE GENOMIC DNA]</scope>
    <source>
        <strain evidence="3">28A</strain>
    </source>
</reference>
<name>R0IKW2_EXST2</name>
<dbReference type="InterPro" id="IPR052043">
    <property type="entry name" value="PolySaccharide_Degr_Enz"/>
</dbReference>
<dbReference type="Gene3D" id="1.50.10.10">
    <property type="match status" value="1"/>
</dbReference>
<dbReference type="Pfam" id="PF07470">
    <property type="entry name" value="Glyco_hydro_88"/>
    <property type="match status" value="1"/>
</dbReference>
<dbReference type="PANTHER" id="PTHR33886:SF11">
    <property type="entry name" value="WALL GLYCOSYL HYDROLASE YTER, PUTATIVE (AFU_ORTHOLOGUE AFUA_2G14630)-RELATED"/>
    <property type="match status" value="1"/>
</dbReference>
<dbReference type="PANTHER" id="PTHR33886">
    <property type="entry name" value="UNSATURATED RHAMNOGALACTURONAN HYDROLASE (EUROFUNG)"/>
    <property type="match status" value="1"/>
</dbReference>
<protein>
    <submittedName>
        <fullName evidence="2">Glycoside hydrolase family 105 protein</fullName>
    </submittedName>
</protein>
<reference evidence="2 3" key="2">
    <citation type="journal article" date="2013" name="PLoS Genet.">
        <title>Comparative genome structure, secondary metabolite, and effector coding capacity across Cochliobolus pathogens.</title>
        <authorList>
            <person name="Condon B.J."/>
            <person name="Leng Y."/>
            <person name="Wu D."/>
            <person name="Bushley K.E."/>
            <person name="Ohm R.A."/>
            <person name="Otillar R."/>
            <person name="Martin J."/>
            <person name="Schackwitz W."/>
            <person name="Grimwood J."/>
            <person name="MohdZainudin N."/>
            <person name="Xue C."/>
            <person name="Wang R."/>
            <person name="Manning V.A."/>
            <person name="Dhillon B."/>
            <person name="Tu Z.J."/>
            <person name="Steffenson B.J."/>
            <person name="Salamov A."/>
            <person name="Sun H."/>
            <person name="Lowry S."/>
            <person name="LaButti K."/>
            <person name="Han J."/>
            <person name="Copeland A."/>
            <person name="Lindquist E."/>
            <person name="Barry K."/>
            <person name="Schmutz J."/>
            <person name="Baker S.E."/>
            <person name="Ciuffetti L.M."/>
            <person name="Grigoriev I.V."/>
            <person name="Zhong S."/>
            <person name="Turgeon B.G."/>
        </authorList>
    </citation>
    <scope>NUCLEOTIDE SEQUENCE [LARGE SCALE GENOMIC DNA]</scope>
    <source>
        <strain evidence="3">28A</strain>
    </source>
</reference>
<proteinExistence type="predicted"/>
<dbReference type="Proteomes" id="UP000016935">
    <property type="component" value="Unassembled WGS sequence"/>
</dbReference>
<dbReference type="eggNOG" id="ENOG502RXA5">
    <property type="taxonomic scope" value="Eukaryota"/>
</dbReference>
<dbReference type="GeneID" id="19405815"/>
<dbReference type="GO" id="GO:0005975">
    <property type="term" value="P:carbohydrate metabolic process"/>
    <property type="evidence" value="ECO:0007669"/>
    <property type="project" value="InterPro"/>
</dbReference>
<evidence type="ECO:0000313" key="2">
    <source>
        <dbReference type="EMBL" id="EOA85496.1"/>
    </source>
</evidence>
<dbReference type="STRING" id="671987.R0IKW2"/>
<keyword evidence="3" id="KW-1185">Reference proteome</keyword>
<sequence length="371" mass="40935">MSRQQGILSSQKDVSALLQAGFVQKALHALRMQHAEPSLRTAIDAYTTSSLDSTVAVLSNATQDTHYPLDRLSNGNGLLQAWQKTGAAKYKAGVEALRKSVDLQRRNAEGGLWYYVYPYWSYLDGMYSYAPFMTAYTEAFSSSSCELDAIVLQLDLLWQHCFHNETGLLVHGYDARRKAVWANKVTGASPHVWGRSLGWYCMALVDMLELLPATASESRAYVTTRFQQLMAAVTRAADDKTGAWWQILDEPGREGNYIESSASSMFVYSLLKGLRLGALSAACQVSAGVYEKTANRAYEYIAKTFVVDNGNGTLGWNGTVGVCSLNSTADYEYYVTRPLVYNSVLGSAAFVLASLEYERLGGLRGTKSHEK</sequence>
<gene>
    <name evidence="2" type="ORF">SETTUDRAFT_90109</name>
</gene>
<keyword evidence="1 2" id="KW-0378">Hydrolase</keyword>
<dbReference type="InterPro" id="IPR010905">
    <property type="entry name" value="Glyco_hydro_88"/>
</dbReference>
<dbReference type="GO" id="GO:0016787">
    <property type="term" value="F:hydrolase activity"/>
    <property type="evidence" value="ECO:0007669"/>
    <property type="project" value="UniProtKB-KW"/>
</dbReference>
<dbReference type="RefSeq" id="XP_008027866.1">
    <property type="nucleotide sequence ID" value="XM_008029675.1"/>
</dbReference>
<organism evidence="2 3">
    <name type="scientific">Exserohilum turcicum (strain 28A)</name>
    <name type="common">Northern leaf blight fungus</name>
    <name type="synonym">Setosphaeria turcica</name>
    <dbReference type="NCBI Taxonomy" id="671987"/>
    <lineage>
        <taxon>Eukaryota</taxon>
        <taxon>Fungi</taxon>
        <taxon>Dikarya</taxon>
        <taxon>Ascomycota</taxon>
        <taxon>Pezizomycotina</taxon>
        <taxon>Dothideomycetes</taxon>
        <taxon>Pleosporomycetidae</taxon>
        <taxon>Pleosporales</taxon>
        <taxon>Pleosporineae</taxon>
        <taxon>Pleosporaceae</taxon>
        <taxon>Exserohilum</taxon>
    </lineage>
</organism>
<evidence type="ECO:0000256" key="1">
    <source>
        <dbReference type="ARBA" id="ARBA00022801"/>
    </source>
</evidence>
<dbReference type="InterPro" id="IPR008928">
    <property type="entry name" value="6-hairpin_glycosidase_sf"/>
</dbReference>
<accession>R0IKW2</accession>
<dbReference type="SUPFAM" id="SSF48208">
    <property type="entry name" value="Six-hairpin glycosidases"/>
    <property type="match status" value="1"/>
</dbReference>
<dbReference type="EMBL" id="KB908703">
    <property type="protein sequence ID" value="EOA85496.1"/>
    <property type="molecule type" value="Genomic_DNA"/>
</dbReference>
<dbReference type="AlphaFoldDB" id="R0IKW2"/>
<dbReference type="OrthoDB" id="540611at2759"/>
<evidence type="ECO:0000313" key="3">
    <source>
        <dbReference type="Proteomes" id="UP000016935"/>
    </source>
</evidence>
<dbReference type="InterPro" id="IPR012341">
    <property type="entry name" value="6hp_glycosidase-like_sf"/>
</dbReference>
<dbReference type="HOGENOM" id="CLU_038720_0_0_1"/>